<keyword evidence="1" id="KW-0175">Coiled coil</keyword>
<comment type="caution">
    <text evidence="2">The sequence shown here is derived from an EMBL/GenBank/DDBJ whole genome shotgun (WGS) entry which is preliminary data.</text>
</comment>
<evidence type="ECO:0000256" key="1">
    <source>
        <dbReference type="SAM" id="Coils"/>
    </source>
</evidence>
<evidence type="ECO:0000313" key="2">
    <source>
        <dbReference type="EMBL" id="CCQ58307.1"/>
    </source>
</evidence>
<name>T2IZU6_CROWT</name>
<feature type="coiled-coil region" evidence="1">
    <location>
        <begin position="24"/>
        <end position="55"/>
    </location>
</feature>
<proteinExistence type="predicted"/>
<protein>
    <submittedName>
        <fullName evidence="2">Uncharacterized protein</fullName>
    </submittedName>
</protein>
<reference evidence="2 3" key="2">
    <citation type="submission" date="2013-09" db="EMBL/GenBank/DDBJ databases">
        <title>Whole genome comparison of six Crocosphaera watsonii strains with differing phenotypes.</title>
        <authorList>
            <person name="Bench S.R."/>
            <person name="Heller P."/>
            <person name="Frank I."/>
            <person name="Arciniega M."/>
            <person name="Shilova I.N."/>
            <person name="Zehr J.P."/>
        </authorList>
    </citation>
    <scope>NUCLEOTIDE SEQUENCE [LARGE SCALE GENOMIC DNA]</scope>
    <source>
        <strain evidence="2 3">WH 0005</strain>
    </source>
</reference>
<dbReference type="AlphaFoldDB" id="T2IZU6"/>
<evidence type="ECO:0000313" key="3">
    <source>
        <dbReference type="Proteomes" id="UP000017981"/>
    </source>
</evidence>
<reference evidence="2 3" key="1">
    <citation type="submission" date="2013-01" db="EMBL/GenBank/DDBJ databases">
        <authorList>
            <person name="Bench S."/>
        </authorList>
    </citation>
    <scope>NUCLEOTIDE SEQUENCE [LARGE SCALE GENOMIC DNA]</scope>
    <source>
        <strain evidence="2 3">WH 0005</strain>
    </source>
</reference>
<sequence>MEKVVSEGQSVPRTNKQPSLTTLVKELRRQIHSLQAEFRAKIESLEQELRQQLSTVQV</sequence>
<dbReference type="Proteomes" id="UP000017981">
    <property type="component" value="Unassembled WGS sequence"/>
</dbReference>
<dbReference type="EMBL" id="CAQL01000994">
    <property type="protein sequence ID" value="CCQ58307.1"/>
    <property type="molecule type" value="Genomic_DNA"/>
</dbReference>
<organism evidence="2 3">
    <name type="scientific">Crocosphaera watsonii WH 0005</name>
    <dbReference type="NCBI Taxonomy" id="423472"/>
    <lineage>
        <taxon>Bacteria</taxon>
        <taxon>Bacillati</taxon>
        <taxon>Cyanobacteriota</taxon>
        <taxon>Cyanophyceae</taxon>
        <taxon>Oscillatoriophycideae</taxon>
        <taxon>Chroococcales</taxon>
        <taxon>Aphanothecaceae</taxon>
        <taxon>Crocosphaera</taxon>
    </lineage>
</organism>
<accession>T2IZU6</accession>
<gene>
    <name evidence="2" type="ORF">CWATWH0005_362</name>
</gene>